<dbReference type="KEGG" id="blac:94351489"/>
<gene>
    <name evidence="2" type="ORF">CCR75_007760</name>
</gene>
<comment type="caution">
    <text evidence="2">The sequence shown here is derived from an EMBL/GenBank/DDBJ whole genome shotgun (WGS) entry which is preliminary data.</text>
</comment>
<organism evidence="2 3">
    <name type="scientific">Bremia lactucae</name>
    <name type="common">Lettuce downy mildew</name>
    <dbReference type="NCBI Taxonomy" id="4779"/>
    <lineage>
        <taxon>Eukaryota</taxon>
        <taxon>Sar</taxon>
        <taxon>Stramenopiles</taxon>
        <taxon>Oomycota</taxon>
        <taxon>Peronosporomycetes</taxon>
        <taxon>Peronosporales</taxon>
        <taxon>Peronosporaceae</taxon>
        <taxon>Bremia</taxon>
    </lineage>
</organism>
<reference evidence="2 3" key="1">
    <citation type="journal article" date="2021" name="Genome Biol.">
        <title>AFLAP: assembly-free linkage analysis pipeline using k-mers from genome sequencing data.</title>
        <authorList>
            <person name="Fletcher K."/>
            <person name="Zhang L."/>
            <person name="Gil J."/>
            <person name="Han R."/>
            <person name="Cavanaugh K."/>
            <person name="Michelmore R."/>
        </authorList>
    </citation>
    <scope>NUCLEOTIDE SEQUENCE [LARGE SCALE GENOMIC DNA]</scope>
    <source>
        <strain evidence="2 3">SF5</strain>
    </source>
</reference>
<sequence length="172" mass="18303">MEEEQAVENLGLVVPKDSVVVQPPDVDMQEIQTSQIEVYLGFSASSLTPIPVSTPGSECPYSLASEPDNGTEAAGESPPYPTSSRAPMQREGSSIGMPAKADSTGEAVACLSHGFSIRNTVPAPGCHNGGRLSSTPFRVCWSVSPRKANVPTLRCTPLQQHLRVLTLNSRRI</sequence>
<dbReference type="EMBL" id="SHOA02000010">
    <property type="protein sequence ID" value="TDH72303.1"/>
    <property type="molecule type" value="Genomic_DNA"/>
</dbReference>
<dbReference type="GeneID" id="94351489"/>
<evidence type="ECO:0000256" key="1">
    <source>
        <dbReference type="SAM" id="MobiDB-lite"/>
    </source>
</evidence>
<evidence type="ECO:0000313" key="2">
    <source>
        <dbReference type="EMBL" id="TDH72303.1"/>
    </source>
</evidence>
<dbReference type="AlphaFoldDB" id="A0A976IIA1"/>
<accession>A0A976IIA1</accession>
<keyword evidence="3" id="KW-1185">Reference proteome</keyword>
<dbReference type="RefSeq" id="XP_067821802.1">
    <property type="nucleotide sequence ID" value="XM_067965818.1"/>
</dbReference>
<feature type="region of interest" description="Disordered" evidence="1">
    <location>
        <begin position="53"/>
        <end position="100"/>
    </location>
</feature>
<protein>
    <submittedName>
        <fullName evidence="2">Uncharacterized protein</fullName>
    </submittedName>
</protein>
<dbReference type="Proteomes" id="UP000294530">
    <property type="component" value="Unassembled WGS sequence"/>
</dbReference>
<name>A0A976IIA1_BRELC</name>
<evidence type="ECO:0000313" key="3">
    <source>
        <dbReference type="Proteomes" id="UP000294530"/>
    </source>
</evidence>
<proteinExistence type="predicted"/>